<dbReference type="HOGENOM" id="CLU_2941474_0_0_1"/>
<protein>
    <submittedName>
        <fullName evidence="1">Uncharacterized protein</fullName>
    </submittedName>
</protein>
<organism evidence="1 2">
    <name type="scientific">Botryotinia fuckeliana (strain T4)</name>
    <name type="common">Noble rot fungus</name>
    <name type="synonym">Botrytis cinerea</name>
    <dbReference type="NCBI Taxonomy" id="999810"/>
    <lineage>
        <taxon>Eukaryota</taxon>
        <taxon>Fungi</taxon>
        <taxon>Dikarya</taxon>
        <taxon>Ascomycota</taxon>
        <taxon>Pezizomycotina</taxon>
        <taxon>Leotiomycetes</taxon>
        <taxon>Helotiales</taxon>
        <taxon>Sclerotiniaceae</taxon>
        <taxon>Botrytis</taxon>
    </lineage>
</organism>
<proteinExistence type="predicted"/>
<evidence type="ECO:0000313" key="1">
    <source>
        <dbReference type="EMBL" id="CCD52998.1"/>
    </source>
</evidence>
<reference evidence="2" key="1">
    <citation type="journal article" date="2011" name="PLoS Genet.">
        <title>Genomic analysis of the necrotrophic fungal pathogens Sclerotinia sclerotiorum and Botrytis cinerea.</title>
        <authorList>
            <person name="Amselem J."/>
            <person name="Cuomo C.A."/>
            <person name="van Kan J.A."/>
            <person name="Viaud M."/>
            <person name="Benito E.P."/>
            <person name="Couloux A."/>
            <person name="Coutinho P.M."/>
            <person name="de Vries R.P."/>
            <person name="Dyer P.S."/>
            <person name="Fillinger S."/>
            <person name="Fournier E."/>
            <person name="Gout L."/>
            <person name="Hahn M."/>
            <person name="Kohn L."/>
            <person name="Lapalu N."/>
            <person name="Plummer K.M."/>
            <person name="Pradier J.M."/>
            <person name="Quevillon E."/>
            <person name="Sharon A."/>
            <person name="Simon A."/>
            <person name="ten Have A."/>
            <person name="Tudzynski B."/>
            <person name="Tudzynski P."/>
            <person name="Wincker P."/>
            <person name="Andrew M."/>
            <person name="Anthouard V."/>
            <person name="Beever R.E."/>
            <person name="Beffa R."/>
            <person name="Benoit I."/>
            <person name="Bouzid O."/>
            <person name="Brault B."/>
            <person name="Chen Z."/>
            <person name="Choquer M."/>
            <person name="Collemare J."/>
            <person name="Cotton P."/>
            <person name="Danchin E.G."/>
            <person name="Da Silva C."/>
            <person name="Gautier A."/>
            <person name="Giraud C."/>
            <person name="Giraud T."/>
            <person name="Gonzalez C."/>
            <person name="Grossetete S."/>
            <person name="Guldener U."/>
            <person name="Henrissat B."/>
            <person name="Howlett B.J."/>
            <person name="Kodira C."/>
            <person name="Kretschmer M."/>
            <person name="Lappartient A."/>
            <person name="Leroch M."/>
            <person name="Levis C."/>
            <person name="Mauceli E."/>
            <person name="Neuveglise C."/>
            <person name="Oeser B."/>
            <person name="Pearson M."/>
            <person name="Poulain J."/>
            <person name="Poussereau N."/>
            <person name="Quesneville H."/>
            <person name="Rascle C."/>
            <person name="Schumacher J."/>
            <person name="Segurens B."/>
            <person name="Sexton A."/>
            <person name="Silva E."/>
            <person name="Sirven C."/>
            <person name="Soanes D.M."/>
            <person name="Talbot N.J."/>
            <person name="Templeton M."/>
            <person name="Yandava C."/>
            <person name="Yarden O."/>
            <person name="Zeng Q."/>
            <person name="Rollins J.A."/>
            <person name="Lebrun M.H."/>
            <person name="Dickman M."/>
        </authorList>
    </citation>
    <scope>NUCLEOTIDE SEQUENCE [LARGE SCALE GENOMIC DNA]</scope>
    <source>
        <strain evidence="2">T4</strain>
    </source>
</reference>
<dbReference type="InParanoid" id="G2YN00"/>
<gene>
    <name evidence="1" type="ORF">BofuT4_uP139220.1</name>
</gene>
<sequence length="60" mass="6620">MNINHGGSSYSMHAADLYSWVKNHKIPLLESQSIDVALRYDDPEGKDIIGCSRCVLAVTV</sequence>
<name>G2YN00_BOTF4</name>
<dbReference type="EMBL" id="FQ790345">
    <property type="protein sequence ID" value="CCD52998.1"/>
    <property type="molecule type" value="Genomic_DNA"/>
</dbReference>
<dbReference type="AlphaFoldDB" id="G2YN00"/>
<evidence type="ECO:0000313" key="2">
    <source>
        <dbReference type="Proteomes" id="UP000008177"/>
    </source>
</evidence>
<dbReference type="Proteomes" id="UP000008177">
    <property type="component" value="Unplaced contigs"/>
</dbReference>
<accession>G2YN00</accession>